<keyword evidence="3" id="KW-1185">Reference proteome</keyword>
<dbReference type="EMBL" id="BAAABV010000018">
    <property type="protein sequence ID" value="GAA0297450.1"/>
    <property type="molecule type" value="Genomic_DNA"/>
</dbReference>
<comment type="caution">
    <text evidence="2">The sequence shown here is derived from an EMBL/GenBank/DDBJ whole genome shotgun (WGS) entry which is preliminary data.</text>
</comment>
<feature type="coiled-coil region" evidence="1">
    <location>
        <begin position="35"/>
        <end position="62"/>
    </location>
</feature>
<keyword evidence="1" id="KW-0175">Coiled coil</keyword>
<gene>
    <name evidence="2" type="ORF">GCM10010302_40110</name>
</gene>
<accession>A0ABP3F309</accession>
<evidence type="ECO:0000256" key="1">
    <source>
        <dbReference type="SAM" id="Coils"/>
    </source>
</evidence>
<reference evidence="3" key="1">
    <citation type="journal article" date="2019" name="Int. J. Syst. Evol. Microbiol.">
        <title>The Global Catalogue of Microorganisms (GCM) 10K type strain sequencing project: providing services to taxonomists for standard genome sequencing and annotation.</title>
        <authorList>
            <consortium name="The Broad Institute Genomics Platform"/>
            <consortium name="The Broad Institute Genome Sequencing Center for Infectious Disease"/>
            <person name="Wu L."/>
            <person name="Ma J."/>
        </authorList>
    </citation>
    <scope>NUCLEOTIDE SEQUENCE [LARGE SCALE GENOMIC DNA]</scope>
    <source>
        <strain evidence="3">JCM 4505</strain>
    </source>
</reference>
<evidence type="ECO:0000313" key="3">
    <source>
        <dbReference type="Proteomes" id="UP001501867"/>
    </source>
</evidence>
<protein>
    <submittedName>
        <fullName evidence="2">Uncharacterized protein</fullName>
    </submittedName>
</protein>
<sequence>MTIQVAVQVGGVQAFPMTDTPRTRARQAVLDPDEAAELDRLARALQKRVEAADQARAELAKAAGRIAARHGRGGAGAVGARVGWSRQHVLTLAAEHGSNGEEVAA</sequence>
<evidence type="ECO:0000313" key="2">
    <source>
        <dbReference type="EMBL" id="GAA0297450.1"/>
    </source>
</evidence>
<name>A0ABP3F309_9ACTN</name>
<organism evidence="2 3">
    <name type="scientific">Streptomyces polychromogenes</name>
    <dbReference type="NCBI Taxonomy" id="67342"/>
    <lineage>
        <taxon>Bacteria</taxon>
        <taxon>Bacillati</taxon>
        <taxon>Actinomycetota</taxon>
        <taxon>Actinomycetes</taxon>
        <taxon>Kitasatosporales</taxon>
        <taxon>Streptomycetaceae</taxon>
        <taxon>Streptomyces</taxon>
    </lineage>
</organism>
<proteinExistence type="predicted"/>
<dbReference type="Proteomes" id="UP001501867">
    <property type="component" value="Unassembled WGS sequence"/>
</dbReference>